<feature type="domain" description="HTH tetR-type" evidence="5">
    <location>
        <begin position="15"/>
        <end position="75"/>
    </location>
</feature>
<protein>
    <submittedName>
        <fullName evidence="6">Tetracyclin repressor, C-terminal all-alpha domain</fullName>
    </submittedName>
</protein>
<dbReference type="InterPro" id="IPR009057">
    <property type="entry name" value="Homeodomain-like_sf"/>
</dbReference>
<accession>A0A1H9T5G2</accession>
<dbReference type="GO" id="GO:0003677">
    <property type="term" value="F:DNA binding"/>
    <property type="evidence" value="ECO:0007669"/>
    <property type="project" value="UniProtKB-UniRule"/>
</dbReference>
<dbReference type="InterPro" id="IPR036271">
    <property type="entry name" value="Tet_transcr_reg_TetR-rel_C_sf"/>
</dbReference>
<keyword evidence="3" id="KW-0804">Transcription</keyword>
<evidence type="ECO:0000313" key="6">
    <source>
        <dbReference type="EMBL" id="SER92485.1"/>
    </source>
</evidence>
<sequence>MTSPRTAGRRPKDNSLTRDAVVAAAIAILDEAGSPGLTFRTLAERLHSGSGAIHWHVANRQELLDLACDAVLAESDIPAGAGDELDAIRDLALSLFDTLDRHPWIGAHLPHSPGLSSRLRALDRIGGLLRSFGVPADRQFYVATAIFTYVLGVAAQMSRNAQIAAQGKTQDEWLTEQSQRWAQLDPDAYPFLRTAAPDLREHDDREQFATGLDLLLTGIRSGRAT</sequence>
<dbReference type="RefSeq" id="WP_091970321.1">
    <property type="nucleotide sequence ID" value="NZ_FOGZ01000019.1"/>
</dbReference>
<organism evidence="6 7">
    <name type="scientific">Propionibacterium cyclohexanicum</name>
    <dbReference type="NCBI Taxonomy" id="64702"/>
    <lineage>
        <taxon>Bacteria</taxon>
        <taxon>Bacillati</taxon>
        <taxon>Actinomycetota</taxon>
        <taxon>Actinomycetes</taxon>
        <taxon>Propionibacteriales</taxon>
        <taxon>Propionibacteriaceae</taxon>
        <taxon>Propionibacterium</taxon>
    </lineage>
</organism>
<feature type="DNA-binding region" description="H-T-H motif" evidence="4">
    <location>
        <begin position="38"/>
        <end position="57"/>
    </location>
</feature>
<dbReference type="Pfam" id="PF02909">
    <property type="entry name" value="TetR_C_1"/>
    <property type="match status" value="1"/>
</dbReference>
<evidence type="ECO:0000256" key="2">
    <source>
        <dbReference type="ARBA" id="ARBA00023125"/>
    </source>
</evidence>
<dbReference type="STRING" id="64702.SAMN05443377_1194"/>
<keyword evidence="7" id="KW-1185">Reference proteome</keyword>
<proteinExistence type="predicted"/>
<evidence type="ECO:0000256" key="1">
    <source>
        <dbReference type="ARBA" id="ARBA00023015"/>
    </source>
</evidence>
<evidence type="ECO:0000313" key="7">
    <source>
        <dbReference type="Proteomes" id="UP000198815"/>
    </source>
</evidence>
<dbReference type="SUPFAM" id="SSF48498">
    <property type="entry name" value="Tetracyclin repressor-like, C-terminal domain"/>
    <property type="match status" value="1"/>
</dbReference>
<gene>
    <name evidence="6" type="ORF">SAMN05443377_1194</name>
</gene>
<evidence type="ECO:0000256" key="3">
    <source>
        <dbReference type="ARBA" id="ARBA00023163"/>
    </source>
</evidence>
<keyword evidence="1" id="KW-0805">Transcription regulation</keyword>
<evidence type="ECO:0000259" key="5">
    <source>
        <dbReference type="PROSITE" id="PS50977"/>
    </source>
</evidence>
<name>A0A1H9T5G2_9ACTN</name>
<dbReference type="InterPro" id="IPR004111">
    <property type="entry name" value="Repressor_TetR_C"/>
</dbReference>
<dbReference type="Proteomes" id="UP000198815">
    <property type="component" value="Unassembled WGS sequence"/>
</dbReference>
<dbReference type="EMBL" id="FOGZ01000019">
    <property type="protein sequence ID" value="SER92485.1"/>
    <property type="molecule type" value="Genomic_DNA"/>
</dbReference>
<dbReference type="AlphaFoldDB" id="A0A1H9T5G2"/>
<dbReference type="OrthoDB" id="3819648at2"/>
<dbReference type="GO" id="GO:0045892">
    <property type="term" value="P:negative regulation of DNA-templated transcription"/>
    <property type="evidence" value="ECO:0007669"/>
    <property type="project" value="InterPro"/>
</dbReference>
<dbReference type="SUPFAM" id="SSF46689">
    <property type="entry name" value="Homeodomain-like"/>
    <property type="match status" value="1"/>
</dbReference>
<reference evidence="6 7" key="1">
    <citation type="submission" date="2016-10" db="EMBL/GenBank/DDBJ databases">
        <authorList>
            <person name="de Groot N.N."/>
        </authorList>
    </citation>
    <scope>NUCLEOTIDE SEQUENCE [LARGE SCALE GENOMIC DNA]</scope>
    <source>
        <strain evidence="6 7">DSM 16859</strain>
    </source>
</reference>
<dbReference type="Gene3D" id="1.10.357.10">
    <property type="entry name" value="Tetracycline Repressor, domain 2"/>
    <property type="match status" value="1"/>
</dbReference>
<dbReference type="InterPro" id="IPR001647">
    <property type="entry name" value="HTH_TetR"/>
</dbReference>
<keyword evidence="2 4" id="KW-0238">DNA-binding</keyword>
<evidence type="ECO:0000256" key="4">
    <source>
        <dbReference type="PROSITE-ProRule" id="PRU00335"/>
    </source>
</evidence>
<dbReference type="PROSITE" id="PS50977">
    <property type="entry name" value="HTH_TETR_2"/>
    <property type="match status" value="1"/>
</dbReference>
<dbReference type="Gene3D" id="1.10.10.60">
    <property type="entry name" value="Homeodomain-like"/>
    <property type="match status" value="1"/>
</dbReference>